<name>A0ACA9R707_9GLOM</name>
<dbReference type="EMBL" id="CAJVPT010070718">
    <property type="protein sequence ID" value="CAG8779713.1"/>
    <property type="molecule type" value="Genomic_DNA"/>
</dbReference>
<accession>A0ACA9R707</accession>
<feature type="non-terminal residue" evidence="1">
    <location>
        <position position="1"/>
    </location>
</feature>
<comment type="caution">
    <text evidence="1">The sequence shown here is derived from an EMBL/GenBank/DDBJ whole genome shotgun (WGS) entry which is preliminary data.</text>
</comment>
<reference evidence="1" key="1">
    <citation type="submission" date="2021-06" db="EMBL/GenBank/DDBJ databases">
        <authorList>
            <person name="Kallberg Y."/>
            <person name="Tangrot J."/>
            <person name="Rosling A."/>
        </authorList>
    </citation>
    <scope>NUCLEOTIDE SEQUENCE</scope>
    <source>
        <strain evidence="1">CL356</strain>
    </source>
</reference>
<proteinExistence type="predicted"/>
<keyword evidence="2" id="KW-1185">Reference proteome</keyword>
<evidence type="ECO:0000313" key="2">
    <source>
        <dbReference type="Proteomes" id="UP000789525"/>
    </source>
</evidence>
<dbReference type="Proteomes" id="UP000789525">
    <property type="component" value="Unassembled WGS sequence"/>
</dbReference>
<sequence length="51" mass="5523">ALKEIFLVWEVLSLLKVNIPNPIISQCIAHASSTGTSSKLLEDDIPTSSDK</sequence>
<protein>
    <submittedName>
        <fullName evidence="1">10261_t:CDS:1</fullName>
    </submittedName>
</protein>
<organism evidence="1 2">
    <name type="scientific">Acaulospora colombiana</name>
    <dbReference type="NCBI Taxonomy" id="27376"/>
    <lineage>
        <taxon>Eukaryota</taxon>
        <taxon>Fungi</taxon>
        <taxon>Fungi incertae sedis</taxon>
        <taxon>Mucoromycota</taxon>
        <taxon>Glomeromycotina</taxon>
        <taxon>Glomeromycetes</taxon>
        <taxon>Diversisporales</taxon>
        <taxon>Acaulosporaceae</taxon>
        <taxon>Acaulospora</taxon>
    </lineage>
</organism>
<evidence type="ECO:0000313" key="1">
    <source>
        <dbReference type="EMBL" id="CAG8779713.1"/>
    </source>
</evidence>
<feature type="non-terminal residue" evidence="1">
    <location>
        <position position="51"/>
    </location>
</feature>
<gene>
    <name evidence="1" type="ORF">ACOLOM_LOCUS14267</name>
</gene>